<gene>
    <name evidence="2" type="ORF">OS493_029996</name>
</gene>
<sequence length="97" mass="10622">VVLIPTNLMLGNLEINGTDSKAFEVFKEMYPRISTGSPRDPWRAVKGDKIKKTSLELEPLNPPNFEAQNSEDHADGNMDAASTSIFTEIGPTSQLST</sequence>
<feature type="region of interest" description="Disordered" evidence="1">
    <location>
        <begin position="58"/>
        <end position="97"/>
    </location>
</feature>
<evidence type="ECO:0000313" key="3">
    <source>
        <dbReference type="Proteomes" id="UP001163046"/>
    </source>
</evidence>
<organism evidence="2 3">
    <name type="scientific">Desmophyllum pertusum</name>
    <dbReference type="NCBI Taxonomy" id="174260"/>
    <lineage>
        <taxon>Eukaryota</taxon>
        <taxon>Metazoa</taxon>
        <taxon>Cnidaria</taxon>
        <taxon>Anthozoa</taxon>
        <taxon>Hexacorallia</taxon>
        <taxon>Scleractinia</taxon>
        <taxon>Caryophylliina</taxon>
        <taxon>Caryophylliidae</taxon>
        <taxon>Desmophyllum</taxon>
    </lineage>
</organism>
<dbReference type="AlphaFoldDB" id="A0A9X0D6X5"/>
<proteinExistence type="predicted"/>
<reference evidence="2" key="1">
    <citation type="submission" date="2023-01" db="EMBL/GenBank/DDBJ databases">
        <title>Genome assembly of the deep-sea coral Lophelia pertusa.</title>
        <authorList>
            <person name="Herrera S."/>
            <person name="Cordes E."/>
        </authorList>
    </citation>
    <scope>NUCLEOTIDE SEQUENCE</scope>
    <source>
        <strain evidence="2">USNM1676648</strain>
        <tissue evidence="2">Polyp</tissue>
    </source>
</reference>
<accession>A0A9X0D6X5</accession>
<dbReference type="EMBL" id="MU825427">
    <property type="protein sequence ID" value="KAJ7389652.1"/>
    <property type="molecule type" value="Genomic_DNA"/>
</dbReference>
<feature type="compositionally biased region" description="Polar residues" evidence="1">
    <location>
        <begin position="80"/>
        <end position="97"/>
    </location>
</feature>
<keyword evidence="3" id="KW-1185">Reference proteome</keyword>
<dbReference type="Proteomes" id="UP001163046">
    <property type="component" value="Unassembled WGS sequence"/>
</dbReference>
<protein>
    <submittedName>
        <fullName evidence="2">Uncharacterized protein</fullName>
    </submittedName>
</protein>
<name>A0A9X0D6X5_9CNID</name>
<evidence type="ECO:0000256" key="1">
    <source>
        <dbReference type="SAM" id="MobiDB-lite"/>
    </source>
</evidence>
<feature type="non-terminal residue" evidence="2">
    <location>
        <position position="1"/>
    </location>
</feature>
<evidence type="ECO:0000313" key="2">
    <source>
        <dbReference type="EMBL" id="KAJ7389652.1"/>
    </source>
</evidence>
<comment type="caution">
    <text evidence="2">The sequence shown here is derived from an EMBL/GenBank/DDBJ whole genome shotgun (WGS) entry which is preliminary data.</text>
</comment>